<dbReference type="EMBL" id="HG994589">
    <property type="protein sequence ID" value="CAF2797885.1"/>
    <property type="molecule type" value="Genomic_DNA"/>
</dbReference>
<keyword evidence="2" id="KW-1185">Reference proteome</keyword>
<dbReference type="AlphaFoldDB" id="A0A7R8H1P9"/>
<organism evidence="1 2">
    <name type="scientific">Lepeophtheirus salmonis</name>
    <name type="common">Salmon louse</name>
    <name type="synonym">Caligus salmonis</name>
    <dbReference type="NCBI Taxonomy" id="72036"/>
    <lineage>
        <taxon>Eukaryota</taxon>
        <taxon>Metazoa</taxon>
        <taxon>Ecdysozoa</taxon>
        <taxon>Arthropoda</taxon>
        <taxon>Crustacea</taxon>
        <taxon>Multicrustacea</taxon>
        <taxon>Hexanauplia</taxon>
        <taxon>Copepoda</taxon>
        <taxon>Siphonostomatoida</taxon>
        <taxon>Caligidae</taxon>
        <taxon>Lepeophtheirus</taxon>
    </lineage>
</organism>
<evidence type="ECO:0000313" key="1">
    <source>
        <dbReference type="EMBL" id="CAF2797885.1"/>
    </source>
</evidence>
<proteinExistence type="predicted"/>
<name>A0A7R8H1P9_LEPSM</name>
<gene>
    <name evidence="1" type="ORF">LSAA_2456</name>
</gene>
<reference evidence="1" key="1">
    <citation type="submission" date="2021-02" db="EMBL/GenBank/DDBJ databases">
        <authorList>
            <person name="Bekaert M."/>
        </authorList>
    </citation>
    <scope>NUCLEOTIDE SEQUENCE</scope>
    <source>
        <strain evidence="1">IoA-00</strain>
    </source>
</reference>
<accession>A0A7R8H1P9</accession>
<dbReference type="Proteomes" id="UP000675881">
    <property type="component" value="Chromosome 10"/>
</dbReference>
<protein>
    <submittedName>
        <fullName evidence="1">(salmon louse) hypothetical protein</fullName>
    </submittedName>
</protein>
<sequence length="144" mass="15932">MNFCLPRESSIALEGFFSGLRFTFRPSLQNPGTSSPEPLKLNVSSFWQGVVSTVRVTTFLINLTTLLAASPSLLVMHGGGACCRLERWLVETTDCKVSHIIVNKLNVYTRREIDTLDGAFVVNACIVFRRCVEAAIHDKVGQVK</sequence>
<evidence type="ECO:0000313" key="2">
    <source>
        <dbReference type="Proteomes" id="UP000675881"/>
    </source>
</evidence>